<protein>
    <recommendedName>
        <fullName evidence="2">Protein kinase domain-containing protein</fullName>
    </recommendedName>
</protein>
<dbReference type="InterPro" id="IPR011009">
    <property type="entry name" value="Kinase-like_dom_sf"/>
</dbReference>
<proteinExistence type="predicted"/>
<dbReference type="AlphaFoldDB" id="A0AA40E6A8"/>
<evidence type="ECO:0000313" key="3">
    <source>
        <dbReference type="EMBL" id="KAK0725601.1"/>
    </source>
</evidence>
<dbReference type="InterPro" id="IPR000719">
    <property type="entry name" value="Prot_kinase_dom"/>
</dbReference>
<keyword evidence="4" id="KW-1185">Reference proteome</keyword>
<dbReference type="SUPFAM" id="SSF56112">
    <property type="entry name" value="Protein kinase-like (PK-like)"/>
    <property type="match status" value="1"/>
</dbReference>
<feature type="region of interest" description="Disordered" evidence="1">
    <location>
        <begin position="213"/>
        <end position="234"/>
    </location>
</feature>
<reference evidence="3" key="1">
    <citation type="submission" date="2023-06" db="EMBL/GenBank/DDBJ databases">
        <title>Genome-scale phylogeny and comparative genomics of the fungal order Sordariales.</title>
        <authorList>
            <consortium name="Lawrence Berkeley National Laboratory"/>
            <person name="Hensen N."/>
            <person name="Bonometti L."/>
            <person name="Westerberg I."/>
            <person name="Brannstrom I.O."/>
            <person name="Guillou S."/>
            <person name="Cros-Aarteil S."/>
            <person name="Calhoun S."/>
            <person name="Haridas S."/>
            <person name="Kuo A."/>
            <person name="Mondo S."/>
            <person name="Pangilinan J."/>
            <person name="Riley R."/>
            <person name="Labutti K."/>
            <person name="Andreopoulos B."/>
            <person name="Lipzen A."/>
            <person name="Chen C."/>
            <person name="Yanf M."/>
            <person name="Daum C."/>
            <person name="Ng V."/>
            <person name="Clum A."/>
            <person name="Steindorff A."/>
            <person name="Ohm R."/>
            <person name="Martin F."/>
            <person name="Silar P."/>
            <person name="Natvig D."/>
            <person name="Lalanne C."/>
            <person name="Gautier V."/>
            <person name="Ament-Velasquez S.L."/>
            <person name="Kruys A."/>
            <person name="Hutchinson M.I."/>
            <person name="Powell A.J."/>
            <person name="Barry K."/>
            <person name="Miller A.N."/>
            <person name="Grigoriev I.V."/>
            <person name="Debuchy R."/>
            <person name="Gladieux P."/>
            <person name="Thoren M.H."/>
            <person name="Johannesson H."/>
        </authorList>
    </citation>
    <scope>NUCLEOTIDE SEQUENCE</scope>
    <source>
        <strain evidence="3">SMH4607-1</strain>
    </source>
</reference>
<evidence type="ECO:0000256" key="1">
    <source>
        <dbReference type="SAM" id="MobiDB-lite"/>
    </source>
</evidence>
<name>A0AA40E6A8_9PEZI</name>
<dbReference type="Gene3D" id="1.10.510.10">
    <property type="entry name" value="Transferase(Phosphotransferase) domain 1"/>
    <property type="match status" value="2"/>
</dbReference>
<comment type="caution">
    <text evidence="3">The sequence shown here is derived from an EMBL/GenBank/DDBJ whole genome shotgun (WGS) entry which is preliminary data.</text>
</comment>
<dbReference type="Gene3D" id="3.30.200.20">
    <property type="entry name" value="Phosphorylase Kinase, domain 1"/>
    <property type="match status" value="1"/>
</dbReference>
<dbReference type="GO" id="GO:0004674">
    <property type="term" value="F:protein serine/threonine kinase activity"/>
    <property type="evidence" value="ECO:0007669"/>
    <property type="project" value="TreeGrafter"/>
</dbReference>
<accession>A0AA40E6A8</accession>
<evidence type="ECO:0000313" key="4">
    <source>
        <dbReference type="Proteomes" id="UP001172102"/>
    </source>
</evidence>
<gene>
    <name evidence="3" type="ORF">B0H67DRAFT_641997</name>
</gene>
<dbReference type="PANTHER" id="PTHR24359">
    <property type="entry name" value="SERINE/THREONINE-PROTEIN KINASE SBK1"/>
    <property type="match status" value="1"/>
</dbReference>
<dbReference type="Proteomes" id="UP001172102">
    <property type="component" value="Unassembled WGS sequence"/>
</dbReference>
<organism evidence="3 4">
    <name type="scientific">Lasiosphaeris hirsuta</name>
    <dbReference type="NCBI Taxonomy" id="260670"/>
    <lineage>
        <taxon>Eukaryota</taxon>
        <taxon>Fungi</taxon>
        <taxon>Dikarya</taxon>
        <taxon>Ascomycota</taxon>
        <taxon>Pezizomycotina</taxon>
        <taxon>Sordariomycetes</taxon>
        <taxon>Sordariomycetidae</taxon>
        <taxon>Sordariales</taxon>
        <taxon>Lasiosphaeriaceae</taxon>
        <taxon>Lasiosphaeris</taxon>
    </lineage>
</organism>
<dbReference type="PROSITE" id="PS50011">
    <property type="entry name" value="PROTEIN_KINASE_DOM"/>
    <property type="match status" value="1"/>
</dbReference>
<evidence type="ECO:0000259" key="2">
    <source>
        <dbReference type="PROSITE" id="PS50011"/>
    </source>
</evidence>
<feature type="domain" description="Protein kinase" evidence="2">
    <location>
        <begin position="1"/>
        <end position="234"/>
    </location>
</feature>
<dbReference type="GO" id="GO:0005524">
    <property type="term" value="F:ATP binding"/>
    <property type="evidence" value="ECO:0007669"/>
    <property type="project" value="InterPro"/>
</dbReference>
<sequence length="234" mass="26391">MIHKARIHPAHHNFHRITASDYFAIKQLEGRDEGYSKKEIEASRMLGRHPRVCLMLAAFEFQNAQYLILPWADGGNLVDLWKAHPNVGGAITPELQLWFLGECLGLAEVLNAIYSIHISYRIEVKKPRIENTPGIIPKSISEAQLYSDDDPNDDGSTASQEHIFGRHSDIKPQNILCFTLTAQDPIPDAGYGHLRISDFGVTKFHRDVTQFRDNTTQTGWTPTYGAPEIEEDPS</sequence>
<dbReference type="PANTHER" id="PTHR24359:SF37">
    <property type="entry name" value="PROTEIN KINASE DOMAIN-CONTAINING PROTEIN"/>
    <property type="match status" value="1"/>
</dbReference>
<dbReference type="EMBL" id="JAUKUA010000002">
    <property type="protein sequence ID" value="KAK0725601.1"/>
    <property type="molecule type" value="Genomic_DNA"/>
</dbReference>